<comment type="similarity">
    <text evidence="1">Belongs to the ARG7 family.</text>
</comment>
<protein>
    <recommendedName>
        <fullName evidence="5">Small auxin up regulated protein</fullName>
    </recommendedName>
</protein>
<evidence type="ECO:0008006" key="5">
    <source>
        <dbReference type="Google" id="ProtNLM"/>
    </source>
</evidence>
<dbReference type="Proteomes" id="UP000636709">
    <property type="component" value="Unassembled WGS sequence"/>
</dbReference>
<evidence type="ECO:0000313" key="3">
    <source>
        <dbReference type="EMBL" id="KAF8660950.1"/>
    </source>
</evidence>
<keyword evidence="4" id="KW-1185">Reference proteome</keyword>
<dbReference type="InterPro" id="IPR003676">
    <property type="entry name" value="SAUR_fam"/>
</dbReference>
<reference evidence="3" key="1">
    <citation type="submission" date="2020-07" db="EMBL/GenBank/DDBJ databases">
        <title>Genome sequence and genetic diversity analysis of an under-domesticated orphan crop, white fonio (Digitaria exilis).</title>
        <authorList>
            <person name="Bennetzen J.L."/>
            <person name="Chen S."/>
            <person name="Ma X."/>
            <person name="Wang X."/>
            <person name="Yssel A.E.J."/>
            <person name="Chaluvadi S.R."/>
            <person name="Johnson M."/>
            <person name="Gangashetty P."/>
            <person name="Hamidou F."/>
            <person name="Sanogo M.D."/>
            <person name="Zwaenepoel A."/>
            <person name="Wallace J."/>
            <person name="Van De Peer Y."/>
            <person name="Van Deynze A."/>
        </authorList>
    </citation>
    <scope>NUCLEOTIDE SEQUENCE</scope>
    <source>
        <tissue evidence="3">Leaves</tissue>
    </source>
</reference>
<comment type="caution">
    <text evidence="3">The sequence shown here is derived from an EMBL/GenBank/DDBJ whole genome shotgun (WGS) entry which is preliminary data.</text>
</comment>
<dbReference type="EMBL" id="JACEFO010002418">
    <property type="protein sequence ID" value="KAF8660950.1"/>
    <property type="molecule type" value="Genomic_DNA"/>
</dbReference>
<proteinExistence type="inferred from homology"/>
<accession>A0A835AL23</accession>
<dbReference type="OrthoDB" id="670661at2759"/>
<feature type="region of interest" description="Disordered" evidence="2">
    <location>
        <begin position="236"/>
        <end position="258"/>
    </location>
</feature>
<sequence>MYILQEIPSPQSRTAAPAVRNNLSISWTIDRKYPYPNPGTHPHVGPTSGDHLQAPAPAHAEQSSRADRPLAVVDPRALAGGGGYPTRPRTHSSPKFPRQTPTLASWRLGGDARRDTLPRATLHALAYHTGHGGSARGARGGERLATRPRRDDEQRLSPRTPTRPEKARARLLTTVATNGVPGRGNQFLPQRDVDGELQERVAPGYGVMEEEQERVESNKETTAKLLVEGKGAEKRLAGDHGENRGRRCGERGEDEPVDDALTTDEAAVACHLQLRHRSSWPLTDSTRGRRNGPDAAGDELLLHIYLFSSISLPDRTPPTPTRGGRNPSPAAGRLLRHPTPPPSPRRAPLLLLASHHPAPGGPASTPTRQAAAWAWSKAKKFLKRTLSFSDSTPLGSPPPPPKGLLAVCVGPAMQRFVIPMDYLKHRAFAALLREAEQEFRFHQERVLRIPCEVLVFETILKAVKKNKMLTQKSGKTFTPTPSSSSFIFFIQPPPLRLLPLPDLGPSSANILQQGSTPEDFGTIQDFLGSL</sequence>
<dbReference type="PANTHER" id="PTHR31374">
    <property type="entry name" value="AUXIN-INDUCED PROTEIN-LIKE-RELATED"/>
    <property type="match status" value="1"/>
</dbReference>
<dbReference type="PANTHER" id="PTHR31374:SF6">
    <property type="entry name" value="OS04G0608300 PROTEIN"/>
    <property type="match status" value="1"/>
</dbReference>
<feature type="compositionally biased region" description="Basic and acidic residues" evidence="2">
    <location>
        <begin position="236"/>
        <end position="251"/>
    </location>
</feature>
<dbReference type="AlphaFoldDB" id="A0A835AL23"/>
<dbReference type="GO" id="GO:0009733">
    <property type="term" value="P:response to auxin"/>
    <property type="evidence" value="ECO:0007669"/>
    <property type="project" value="InterPro"/>
</dbReference>
<feature type="compositionally biased region" description="Basic and acidic residues" evidence="2">
    <location>
        <begin position="139"/>
        <end position="165"/>
    </location>
</feature>
<feature type="region of interest" description="Disordered" evidence="2">
    <location>
        <begin position="129"/>
        <end position="165"/>
    </location>
</feature>
<evidence type="ECO:0000256" key="2">
    <source>
        <dbReference type="SAM" id="MobiDB-lite"/>
    </source>
</evidence>
<evidence type="ECO:0000256" key="1">
    <source>
        <dbReference type="ARBA" id="ARBA00006974"/>
    </source>
</evidence>
<organism evidence="3 4">
    <name type="scientific">Digitaria exilis</name>
    <dbReference type="NCBI Taxonomy" id="1010633"/>
    <lineage>
        <taxon>Eukaryota</taxon>
        <taxon>Viridiplantae</taxon>
        <taxon>Streptophyta</taxon>
        <taxon>Embryophyta</taxon>
        <taxon>Tracheophyta</taxon>
        <taxon>Spermatophyta</taxon>
        <taxon>Magnoliopsida</taxon>
        <taxon>Liliopsida</taxon>
        <taxon>Poales</taxon>
        <taxon>Poaceae</taxon>
        <taxon>PACMAD clade</taxon>
        <taxon>Panicoideae</taxon>
        <taxon>Panicodae</taxon>
        <taxon>Paniceae</taxon>
        <taxon>Anthephorinae</taxon>
        <taxon>Digitaria</taxon>
    </lineage>
</organism>
<feature type="region of interest" description="Disordered" evidence="2">
    <location>
        <begin position="312"/>
        <end position="348"/>
    </location>
</feature>
<feature type="region of interest" description="Disordered" evidence="2">
    <location>
        <begin position="34"/>
        <end position="104"/>
    </location>
</feature>
<gene>
    <name evidence="3" type="ORF">HU200_057330</name>
</gene>
<dbReference type="Pfam" id="PF02519">
    <property type="entry name" value="Auxin_inducible"/>
    <property type="match status" value="1"/>
</dbReference>
<name>A0A835AL23_9POAL</name>
<evidence type="ECO:0000313" key="4">
    <source>
        <dbReference type="Proteomes" id="UP000636709"/>
    </source>
</evidence>